<keyword evidence="8" id="KW-1133">Transmembrane helix</keyword>
<reference evidence="11 12" key="1">
    <citation type="submission" date="2020-04" db="EMBL/GenBank/DDBJ databases">
        <authorList>
            <person name="Zhang R."/>
            <person name="Schippers A."/>
        </authorList>
    </citation>
    <scope>NUCLEOTIDE SEQUENCE [LARGE SCALE GENOMIC DNA]</scope>
    <source>
        <strain evidence="11 12">DSM 109850</strain>
    </source>
</reference>
<evidence type="ECO:0000256" key="6">
    <source>
        <dbReference type="ARBA" id="ARBA00022692"/>
    </source>
</evidence>
<keyword evidence="12" id="KW-1185">Reference proteome</keyword>
<keyword evidence="5 10" id="KW-0145">Chemotaxis</keyword>
<dbReference type="Pfam" id="PF03748">
    <property type="entry name" value="FliL"/>
    <property type="match status" value="1"/>
</dbReference>
<evidence type="ECO:0000313" key="12">
    <source>
        <dbReference type="Proteomes" id="UP000533476"/>
    </source>
</evidence>
<keyword evidence="9 10" id="KW-0472">Membrane</keyword>
<evidence type="ECO:0000256" key="3">
    <source>
        <dbReference type="ARBA" id="ARBA00008281"/>
    </source>
</evidence>
<dbReference type="InterPro" id="IPR005503">
    <property type="entry name" value="FliL"/>
</dbReference>
<organism evidence="11 12">
    <name type="scientific">Sulfobacillus harzensis</name>
    <dbReference type="NCBI Taxonomy" id="2729629"/>
    <lineage>
        <taxon>Bacteria</taxon>
        <taxon>Bacillati</taxon>
        <taxon>Bacillota</taxon>
        <taxon>Clostridia</taxon>
        <taxon>Eubacteriales</taxon>
        <taxon>Clostridiales Family XVII. Incertae Sedis</taxon>
        <taxon>Sulfobacillus</taxon>
    </lineage>
</organism>
<name>A0A7Y0L4C2_9FIRM</name>
<keyword evidence="7 10" id="KW-0283">Flagellar rotation</keyword>
<comment type="similarity">
    <text evidence="3 10">Belongs to the FliL family.</text>
</comment>
<dbReference type="Proteomes" id="UP000533476">
    <property type="component" value="Unassembled WGS sequence"/>
</dbReference>
<dbReference type="GO" id="GO:0006935">
    <property type="term" value="P:chemotaxis"/>
    <property type="evidence" value="ECO:0007669"/>
    <property type="project" value="UniProtKB-KW"/>
</dbReference>
<sequence>MKKILLFVIVFIVGLGAGAAGIIFMEPSMLSHTPPPVIESVPFNPQTAVPITETGIQSNLAGNTHYVSFDLEFEVMPAALKSAGGTATASSGSTGTGSALLDAKIRNQLIALARSTPYSEFTSSGGITVFKDQVSTILQSIFGPGSVSDVYFSNLLTQ</sequence>
<dbReference type="AlphaFoldDB" id="A0A7Y0L4C2"/>
<keyword evidence="4 10" id="KW-1003">Cell membrane</keyword>
<protein>
    <recommendedName>
        <fullName evidence="10">Flagellar protein FliL</fullName>
    </recommendedName>
</protein>
<gene>
    <name evidence="11" type="ORF">HIJ39_12055</name>
</gene>
<dbReference type="EMBL" id="JABBVZ010000039">
    <property type="protein sequence ID" value="NMP23076.1"/>
    <property type="molecule type" value="Genomic_DNA"/>
</dbReference>
<comment type="subcellular location">
    <subcellularLocation>
        <location evidence="2">Cell membrane</location>
        <topology evidence="2">Single-pass membrane protein</topology>
    </subcellularLocation>
</comment>
<evidence type="ECO:0000256" key="2">
    <source>
        <dbReference type="ARBA" id="ARBA00004162"/>
    </source>
</evidence>
<keyword evidence="11" id="KW-0282">Flagellum</keyword>
<evidence type="ECO:0000256" key="8">
    <source>
        <dbReference type="ARBA" id="ARBA00022989"/>
    </source>
</evidence>
<keyword evidence="11" id="KW-0969">Cilium</keyword>
<evidence type="ECO:0000313" key="11">
    <source>
        <dbReference type="EMBL" id="NMP23076.1"/>
    </source>
</evidence>
<evidence type="ECO:0000256" key="10">
    <source>
        <dbReference type="RuleBase" id="RU364125"/>
    </source>
</evidence>
<evidence type="ECO:0000256" key="7">
    <source>
        <dbReference type="ARBA" id="ARBA00022779"/>
    </source>
</evidence>
<dbReference type="GO" id="GO:0009425">
    <property type="term" value="C:bacterial-type flagellum basal body"/>
    <property type="evidence" value="ECO:0007669"/>
    <property type="project" value="InterPro"/>
</dbReference>
<accession>A0A7Y0L4C2</accession>
<proteinExistence type="inferred from homology"/>
<dbReference type="GO" id="GO:0005886">
    <property type="term" value="C:plasma membrane"/>
    <property type="evidence" value="ECO:0007669"/>
    <property type="project" value="UniProtKB-SubCell"/>
</dbReference>
<comment type="caution">
    <text evidence="11">The sequence shown here is derived from an EMBL/GenBank/DDBJ whole genome shotgun (WGS) entry which is preliminary data.</text>
</comment>
<comment type="function">
    <text evidence="1 10">Controls the rotational direction of flagella during chemotaxis.</text>
</comment>
<evidence type="ECO:0000256" key="4">
    <source>
        <dbReference type="ARBA" id="ARBA00022475"/>
    </source>
</evidence>
<dbReference type="RefSeq" id="WP_169100013.1">
    <property type="nucleotide sequence ID" value="NZ_JABBVZ010000039.1"/>
</dbReference>
<evidence type="ECO:0000256" key="1">
    <source>
        <dbReference type="ARBA" id="ARBA00002254"/>
    </source>
</evidence>
<evidence type="ECO:0000256" key="9">
    <source>
        <dbReference type="ARBA" id="ARBA00023136"/>
    </source>
</evidence>
<evidence type="ECO:0000256" key="5">
    <source>
        <dbReference type="ARBA" id="ARBA00022500"/>
    </source>
</evidence>
<keyword evidence="11" id="KW-0966">Cell projection</keyword>
<keyword evidence="6" id="KW-0812">Transmembrane</keyword>
<dbReference type="GO" id="GO:0071973">
    <property type="term" value="P:bacterial-type flagellum-dependent cell motility"/>
    <property type="evidence" value="ECO:0007669"/>
    <property type="project" value="InterPro"/>
</dbReference>